<evidence type="ECO:0000313" key="3">
    <source>
        <dbReference type="Proteomes" id="UP000054485"/>
    </source>
</evidence>
<feature type="region of interest" description="Disordered" evidence="1">
    <location>
        <begin position="1"/>
        <end position="43"/>
    </location>
</feature>
<dbReference type="Proteomes" id="UP000054485">
    <property type="component" value="Unassembled WGS sequence"/>
</dbReference>
<feature type="compositionally biased region" description="Polar residues" evidence="1">
    <location>
        <begin position="25"/>
        <end position="43"/>
    </location>
</feature>
<accession>A0A0D0ANJ4</accession>
<dbReference type="EMBL" id="KN835338">
    <property type="protein sequence ID" value="KIK39549.1"/>
    <property type="molecule type" value="Genomic_DNA"/>
</dbReference>
<proteinExistence type="predicted"/>
<evidence type="ECO:0000313" key="2">
    <source>
        <dbReference type="EMBL" id="KIK39549.1"/>
    </source>
</evidence>
<keyword evidence="3" id="KW-1185">Reference proteome</keyword>
<evidence type="ECO:0000256" key="1">
    <source>
        <dbReference type="SAM" id="MobiDB-lite"/>
    </source>
</evidence>
<reference evidence="3" key="2">
    <citation type="submission" date="2015-01" db="EMBL/GenBank/DDBJ databases">
        <title>Evolutionary Origins and Diversification of the Mycorrhizal Mutualists.</title>
        <authorList>
            <consortium name="DOE Joint Genome Institute"/>
            <consortium name="Mycorrhizal Genomics Consortium"/>
            <person name="Kohler A."/>
            <person name="Kuo A."/>
            <person name="Nagy L.G."/>
            <person name="Floudas D."/>
            <person name="Copeland A."/>
            <person name="Barry K.W."/>
            <person name="Cichocki N."/>
            <person name="Veneault-Fourrey C."/>
            <person name="LaButti K."/>
            <person name="Lindquist E.A."/>
            <person name="Lipzen A."/>
            <person name="Lundell T."/>
            <person name="Morin E."/>
            <person name="Murat C."/>
            <person name="Riley R."/>
            <person name="Ohm R."/>
            <person name="Sun H."/>
            <person name="Tunlid A."/>
            <person name="Henrissat B."/>
            <person name="Grigoriev I.V."/>
            <person name="Hibbett D.S."/>
            <person name="Martin F."/>
        </authorList>
    </citation>
    <scope>NUCLEOTIDE SEQUENCE [LARGE SCALE GENOMIC DNA]</scope>
    <source>
        <strain evidence="3">UH-Slu-Lm8-n1</strain>
    </source>
</reference>
<name>A0A0D0ANJ4_9AGAM</name>
<sequence length="114" mass="12792">MRQTSTSGFFAIGRTHSLPLRNGRDTTVSSKPPASDSTETVAQTTRLIPEPSYEQYSHSRDLVLATTWARFGRQLFLPGITCSQSQLWADSENLCILCFIPFLNHSVHLRLPAR</sequence>
<reference evidence="2 3" key="1">
    <citation type="submission" date="2014-04" db="EMBL/GenBank/DDBJ databases">
        <authorList>
            <consortium name="DOE Joint Genome Institute"/>
            <person name="Kuo A."/>
            <person name="Ruytinx J."/>
            <person name="Rineau F."/>
            <person name="Colpaert J."/>
            <person name="Kohler A."/>
            <person name="Nagy L.G."/>
            <person name="Floudas D."/>
            <person name="Copeland A."/>
            <person name="Barry K.W."/>
            <person name="Cichocki N."/>
            <person name="Veneault-Fourrey C."/>
            <person name="LaButti K."/>
            <person name="Lindquist E.A."/>
            <person name="Lipzen A."/>
            <person name="Lundell T."/>
            <person name="Morin E."/>
            <person name="Murat C."/>
            <person name="Sun H."/>
            <person name="Tunlid A."/>
            <person name="Henrissat B."/>
            <person name="Grigoriev I.V."/>
            <person name="Hibbett D.S."/>
            <person name="Martin F."/>
            <person name="Nordberg H.P."/>
            <person name="Cantor M.N."/>
            <person name="Hua S.X."/>
        </authorList>
    </citation>
    <scope>NUCLEOTIDE SEQUENCE [LARGE SCALE GENOMIC DNA]</scope>
    <source>
        <strain evidence="2 3">UH-Slu-Lm8-n1</strain>
    </source>
</reference>
<dbReference type="HOGENOM" id="CLU_2122689_0_0_1"/>
<protein>
    <submittedName>
        <fullName evidence="2">Uncharacterized protein</fullName>
    </submittedName>
</protein>
<dbReference type="InParanoid" id="A0A0D0ANJ4"/>
<organism evidence="2 3">
    <name type="scientific">Suillus luteus UH-Slu-Lm8-n1</name>
    <dbReference type="NCBI Taxonomy" id="930992"/>
    <lineage>
        <taxon>Eukaryota</taxon>
        <taxon>Fungi</taxon>
        <taxon>Dikarya</taxon>
        <taxon>Basidiomycota</taxon>
        <taxon>Agaricomycotina</taxon>
        <taxon>Agaricomycetes</taxon>
        <taxon>Agaricomycetidae</taxon>
        <taxon>Boletales</taxon>
        <taxon>Suillineae</taxon>
        <taxon>Suillaceae</taxon>
        <taxon>Suillus</taxon>
    </lineage>
</organism>
<dbReference type="AlphaFoldDB" id="A0A0D0ANJ4"/>
<gene>
    <name evidence="2" type="ORF">CY34DRAFT_327408</name>
</gene>